<evidence type="ECO:0000313" key="5">
    <source>
        <dbReference type="Proteomes" id="UP000249065"/>
    </source>
</evidence>
<dbReference type="GO" id="GO:0005737">
    <property type="term" value="C:cytoplasm"/>
    <property type="evidence" value="ECO:0007669"/>
    <property type="project" value="UniProtKB-SubCell"/>
</dbReference>
<dbReference type="GO" id="GO:0097163">
    <property type="term" value="F:sulfur carrier activity"/>
    <property type="evidence" value="ECO:0007669"/>
    <property type="project" value="UniProtKB-UniRule"/>
</dbReference>
<keyword evidence="1 3" id="KW-0963">Cytoplasm</keyword>
<dbReference type="Pfam" id="PF02634">
    <property type="entry name" value="FdhD-NarQ"/>
    <property type="match status" value="1"/>
</dbReference>
<dbReference type="PIRSF" id="PIRSF015626">
    <property type="entry name" value="FdhD"/>
    <property type="match status" value="1"/>
</dbReference>
<comment type="caution">
    <text evidence="4">The sequence shown here is derived from an EMBL/GenBank/DDBJ whole genome shotgun (WGS) entry which is preliminary data.</text>
</comment>
<proteinExistence type="inferred from homology"/>
<feature type="active site" description="Cysteine persulfide intermediate" evidence="3">
    <location>
        <position position="116"/>
    </location>
</feature>
<dbReference type="Gene3D" id="3.40.140.10">
    <property type="entry name" value="Cytidine Deaminase, domain 2"/>
    <property type="match status" value="1"/>
</dbReference>
<accession>A0A327M654</accession>
<comment type="subcellular location">
    <subcellularLocation>
        <location evidence="3">Cytoplasm</location>
    </subcellularLocation>
</comment>
<evidence type="ECO:0000256" key="2">
    <source>
        <dbReference type="ARBA" id="ARBA00023150"/>
    </source>
</evidence>
<keyword evidence="5" id="KW-1185">Reference proteome</keyword>
<dbReference type="SUPFAM" id="SSF53927">
    <property type="entry name" value="Cytidine deaminase-like"/>
    <property type="match status" value="1"/>
</dbReference>
<evidence type="ECO:0000256" key="3">
    <source>
        <dbReference type="HAMAP-Rule" id="MF_00187"/>
    </source>
</evidence>
<name>A0A327M654_9PROT</name>
<reference evidence="5" key="1">
    <citation type="submission" date="2018-06" db="EMBL/GenBank/DDBJ databases">
        <authorList>
            <person name="Khan S.A."/>
        </authorList>
    </citation>
    <scope>NUCLEOTIDE SEQUENCE [LARGE SCALE GENOMIC DNA]</scope>
    <source>
        <strain evidence="5">DB-1506</strain>
    </source>
</reference>
<dbReference type="HAMAP" id="MF_00187">
    <property type="entry name" value="FdhD"/>
    <property type="match status" value="1"/>
</dbReference>
<dbReference type="NCBIfam" id="TIGR00129">
    <property type="entry name" value="fdhD_narQ"/>
    <property type="match status" value="1"/>
</dbReference>
<comment type="function">
    <text evidence="3">Required for formate dehydrogenase (FDH) activity. Acts as a sulfur carrier protein that transfers sulfur from IscS to the molybdenum cofactor prior to its insertion into FDH.</text>
</comment>
<dbReference type="OrthoDB" id="3197277at2"/>
<dbReference type="AlphaFoldDB" id="A0A327M654"/>
<keyword evidence="4" id="KW-0808">Transferase</keyword>
<dbReference type="GO" id="GO:0006777">
    <property type="term" value="P:Mo-molybdopterin cofactor biosynthetic process"/>
    <property type="evidence" value="ECO:0007669"/>
    <property type="project" value="UniProtKB-UniRule"/>
</dbReference>
<dbReference type="PANTHER" id="PTHR30592:SF1">
    <property type="entry name" value="SULFUR CARRIER PROTEIN FDHD"/>
    <property type="match status" value="1"/>
</dbReference>
<dbReference type="Gene3D" id="3.10.20.10">
    <property type="match status" value="1"/>
</dbReference>
<comment type="caution">
    <text evidence="3">Lacks conserved residue(s) required for the propagation of feature annotation.</text>
</comment>
<gene>
    <name evidence="3" type="primary">fdhD</name>
    <name evidence="4" type="ORF">DOO78_17370</name>
</gene>
<dbReference type="PANTHER" id="PTHR30592">
    <property type="entry name" value="FORMATE DEHYDROGENASE"/>
    <property type="match status" value="1"/>
</dbReference>
<dbReference type="InterPro" id="IPR003786">
    <property type="entry name" value="FdhD"/>
</dbReference>
<dbReference type="InterPro" id="IPR016193">
    <property type="entry name" value="Cytidine_deaminase-like"/>
</dbReference>
<dbReference type="Proteomes" id="UP000249065">
    <property type="component" value="Unassembled WGS sequence"/>
</dbReference>
<dbReference type="GO" id="GO:0016783">
    <property type="term" value="F:sulfurtransferase activity"/>
    <property type="evidence" value="ECO:0007669"/>
    <property type="project" value="InterPro"/>
</dbReference>
<evidence type="ECO:0000313" key="4">
    <source>
        <dbReference type="EMBL" id="RAI57784.1"/>
    </source>
</evidence>
<dbReference type="RefSeq" id="WP_111471127.1">
    <property type="nucleotide sequence ID" value="NZ_QLIX01000014.1"/>
</dbReference>
<organism evidence="4 5">
    <name type="scientific">Roseicella frigidaeris</name>
    <dbReference type="NCBI Taxonomy" id="2230885"/>
    <lineage>
        <taxon>Bacteria</taxon>
        <taxon>Pseudomonadati</taxon>
        <taxon>Pseudomonadota</taxon>
        <taxon>Alphaproteobacteria</taxon>
        <taxon>Acetobacterales</taxon>
        <taxon>Roseomonadaceae</taxon>
        <taxon>Roseicella</taxon>
    </lineage>
</organism>
<protein>
    <recommendedName>
        <fullName evidence="3">Sulfur carrier protein FdhD</fullName>
    </recommendedName>
</protein>
<evidence type="ECO:0000256" key="1">
    <source>
        <dbReference type="ARBA" id="ARBA00022490"/>
    </source>
</evidence>
<comment type="similarity">
    <text evidence="3">Belongs to the FdhD family.</text>
</comment>
<sequence>MPLSDTLPAGAVPAGAVTLPFDGAPSPGQRLVPEEVPVNLTYATVPFAVMMATPADLEDFAYGFSLTEGVIAAASEIRGVSVAAEERGLRLQVDLVPARLHAHLARRRSMVGRTGCGLCGIEDLDDLPQAASPAGPAPMLSLAALRRALAALETRQALGDATRGVHAAGFATAAGELALLREDVGRHNALDKLAGAMLRGGIPAAPGFVIVTSRCSFEMVEKAAAMGARALVAISAPTSLALERARQHDMILLAIARRDAVTAFHGAERVLAGGAAA</sequence>
<dbReference type="EMBL" id="QLIX01000014">
    <property type="protein sequence ID" value="RAI57784.1"/>
    <property type="molecule type" value="Genomic_DNA"/>
</dbReference>
<keyword evidence="2 3" id="KW-0501">Molybdenum cofactor biosynthesis</keyword>